<evidence type="ECO:0000313" key="5">
    <source>
        <dbReference type="EMBL" id="GJD98190.1"/>
    </source>
</evidence>
<dbReference type="PANTHER" id="PTHR43179:SF12">
    <property type="entry name" value="GALACTOFURANOSYLTRANSFERASE GLFT2"/>
    <property type="match status" value="1"/>
</dbReference>
<evidence type="ECO:0000313" key="6">
    <source>
        <dbReference type="Proteomes" id="UP001055153"/>
    </source>
</evidence>
<evidence type="ECO:0000256" key="2">
    <source>
        <dbReference type="ARBA" id="ARBA00022676"/>
    </source>
</evidence>
<accession>A0ABQ4S938</accession>
<dbReference type="SUPFAM" id="SSF53448">
    <property type="entry name" value="Nucleotide-diphospho-sugar transferases"/>
    <property type="match status" value="1"/>
</dbReference>
<reference evidence="5" key="1">
    <citation type="journal article" date="2021" name="Front. Microbiol.">
        <title>Comprehensive Comparative Genomics and Phenotyping of Methylobacterium Species.</title>
        <authorList>
            <person name="Alessa O."/>
            <person name="Ogura Y."/>
            <person name="Fujitani Y."/>
            <person name="Takami H."/>
            <person name="Hayashi T."/>
            <person name="Sahin N."/>
            <person name="Tani A."/>
        </authorList>
    </citation>
    <scope>NUCLEOTIDE SEQUENCE</scope>
    <source>
        <strain evidence="5">DSM 17168</strain>
    </source>
</reference>
<comment type="similarity">
    <text evidence="1">Belongs to the glycosyltransferase 2 family.</text>
</comment>
<dbReference type="Pfam" id="PF00535">
    <property type="entry name" value="Glycos_transf_2"/>
    <property type="match status" value="1"/>
</dbReference>
<protein>
    <recommendedName>
        <fullName evidence="4">Glycosyltransferase 2-like domain-containing protein</fullName>
    </recommendedName>
</protein>
<evidence type="ECO:0000256" key="3">
    <source>
        <dbReference type="ARBA" id="ARBA00022679"/>
    </source>
</evidence>
<dbReference type="PANTHER" id="PTHR43179">
    <property type="entry name" value="RHAMNOSYLTRANSFERASE WBBL"/>
    <property type="match status" value="1"/>
</dbReference>
<dbReference type="Proteomes" id="UP001055153">
    <property type="component" value="Unassembled WGS sequence"/>
</dbReference>
<evidence type="ECO:0000259" key="4">
    <source>
        <dbReference type="Pfam" id="PF00535"/>
    </source>
</evidence>
<dbReference type="RefSeq" id="WP_238233149.1">
    <property type="nucleotide sequence ID" value="NZ_BPQQ01000002.1"/>
</dbReference>
<reference evidence="5" key="2">
    <citation type="submission" date="2021-08" db="EMBL/GenBank/DDBJ databases">
        <authorList>
            <person name="Tani A."/>
            <person name="Ola A."/>
            <person name="Ogura Y."/>
            <person name="Katsura K."/>
            <person name="Hayashi T."/>
        </authorList>
    </citation>
    <scope>NUCLEOTIDE SEQUENCE</scope>
    <source>
        <strain evidence="5">DSM 17168</strain>
    </source>
</reference>
<evidence type="ECO:0000256" key="1">
    <source>
        <dbReference type="ARBA" id="ARBA00006739"/>
    </source>
</evidence>
<gene>
    <name evidence="5" type="ORF">GMJLKIPL_0097</name>
</gene>
<feature type="domain" description="Glycosyltransferase 2-like" evidence="4">
    <location>
        <begin position="11"/>
        <end position="104"/>
    </location>
</feature>
<dbReference type="EMBL" id="BPQQ01000002">
    <property type="protein sequence ID" value="GJD98190.1"/>
    <property type="molecule type" value="Genomic_DNA"/>
</dbReference>
<keyword evidence="2" id="KW-0328">Glycosyltransferase</keyword>
<organism evidence="5 6">
    <name type="scientific">Methylobacterium isbiliense</name>
    <dbReference type="NCBI Taxonomy" id="315478"/>
    <lineage>
        <taxon>Bacteria</taxon>
        <taxon>Pseudomonadati</taxon>
        <taxon>Pseudomonadota</taxon>
        <taxon>Alphaproteobacteria</taxon>
        <taxon>Hyphomicrobiales</taxon>
        <taxon>Methylobacteriaceae</taxon>
        <taxon>Methylobacterium</taxon>
    </lineage>
</organism>
<keyword evidence="6" id="KW-1185">Reference proteome</keyword>
<proteinExistence type="inferred from homology"/>
<dbReference type="InterPro" id="IPR029044">
    <property type="entry name" value="Nucleotide-diphossugar_trans"/>
</dbReference>
<name>A0ABQ4S938_9HYPH</name>
<dbReference type="Gene3D" id="3.90.550.10">
    <property type="entry name" value="Spore Coat Polysaccharide Biosynthesis Protein SpsA, Chain A"/>
    <property type="match status" value="1"/>
</dbReference>
<comment type="caution">
    <text evidence="5">The sequence shown here is derived from an EMBL/GenBank/DDBJ whole genome shotgun (WGS) entry which is preliminary data.</text>
</comment>
<sequence>MTRRDAPRLGIGITTYDRLGRLAETLDGVARHTRTPHLLMVADDGSGDGTPAWLRERGVSHIAAANRGIAWNKNRLLYYFAHVAACDTIILLEDDTVPAGEGWEVPFVEGARRYGHVNFASPGLDAAATCGTGTVADPFRSPVTSGNCAAFSRQAIRAVGFMDTRFRRYGYEHGEHTERMVRAGFGGEAATRAIYLVSSPVTVHEIGARDYAADLTVNGEVYLRLREDKSVFRPAWRSLAALRDLRAELRAAVIHEAVPRRRRFLRTTYAVMLWPDRARLP</sequence>
<dbReference type="InterPro" id="IPR001173">
    <property type="entry name" value="Glyco_trans_2-like"/>
</dbReference>
<keyword evidence="3" id="KW-0808">Transferase</keyword>